<evidence type="ECO:0000313" key="3">
    <source>
        <dbReference type="EMBL" id="GGX43223.1"/>
    </source>
</evidence>
<organism evidence="3 4">
    <name type="scientific">Undibacterium squillarum</name>
    <dbReference type="NCBI Taxonomy" id="1131567"/>
    <lineage>
        <taxon>Bacteria</taxon>
        <taxon>Pseudomonadati</taxon>
        <taxon>Pseudomonadota</taxon>
        <taxon>Betaproteobacteria</taxon>
        <taxon>Burkholderiales</taxon>
        <taxon>Oxalobacteraceae</taxon>
        <taxon>Undibacterium</taxon>
    </lineage>
</organism>
<dbReference type="InterPro" id="IPR011757">
    <property type="entry name" value="Lytic_transglycosylase_MltB"/>
</dbReference>
<dbReference type="Pfam" id="PF13406">
    <property type="entry name" value="SLT_2"/>
    <property type="match status" value="1"/>
</dbReference>
<dbReference type="PANTHER" id="PTHR30163">
    <property type="entry name" value="MEMBRANE-BOUND LYTIC MUREIN TRANSGLYCOSYLASE B"/>
    <property type="match status" value="1"/>
</dbReference>
<dbReference type="EMBL" id="BMYU01000005">
    <property type="protein sequence ID" value="GGX43223.1"/>
    <property type="molecule type" value="Genomic_DNA"/>
</dbReference>
<sequence length="375" mass="41331">MTSNFNLLSHNSCKILKAGALFFAAMISVSTPAVAAKTKKAGTKVATAPPAATAVSHVQFSEFSDVKAFIQEIQAKQIMDEAAASRFFAEAVHLEKVKQLIKPAPPGKPKNWQAYRSRFIEAVRINKGLQFWEENASTLQRAEAEFGIPPEIIVGLIGIETMYGKNTGQFRVADALATLAFDYPDTPNRESRQRFFRDELEALLVIAKNSHSDPFAYKGSYAGAIGLPQFMPGSILRYAVDYDRDGKIDLANSPADAIGSVANYLSKHGWKRALPVAYPATLLLPADHPSVREAIDRGLKATFSYEQISALAGISSDNIPVHISYGLIDLQNGAAQDEFWVGTDNFYAITQYNRSYFYAMSVYELGRIIRITKEK</sequence>
<keyword evidence="1" id="KW-0732">Signal</keyword>
<proteinExistence type="predicted"/>
<dbReference type="Gene3D" id="1.10.8.350">
    <property type="entry name" value="Bacterial muramidase"/>
    <property type="match status" value="1"/>
</dbReference>
<dbReference type="SUPFAM" id="SSF53955">
    <property type="entry name" value="Lysozyme-like"/>
    <property type="match status" value="1"/>
</dbReference>
<feature type="signal peptide" evidence="1">
    <location>
        <begin position="1"/>
        <end position="35"/>
    </location>
</feature>
<dbReference type="InterPro" id="IPR023346">
    <property type="entry name" value="Lysozyme-like_dom_sf"/>
</dbReference>
<dbReference type="InterPro" id="IPR043426">
    <property type="entry name" value="MltB-like"/>
</dbReference>
<accession>A0ABQ2XZ23</accession>
<protein>
    <recommendedName>
        <fullName evidence="2">Transglycosylase SLT domain-containing protein</fullName>
    </recommendedName>
</protein>
<name>A0ABQ2XZ23_9BURK</name>
<dbReference type="InterPro" id="IPR031304">
    <property type="entry name" value="SLT_2"/>
</dbReference>
<dbReference type="RefSeq" id="WP_189357259.1">
    <property type="nucleotide sequence ID" value="NZ_BMYU01000005.1"/>
</dbReference>
<evidence type="ECO:0000256" key="1">
    <source>
        <dbReference type="SAM" id="SignalP"/>
    </source>
</evidence>
<gene>
    <name evidence="3" type="ORF">GCM10010946_22130</name>
</gene>
<dbReference type="Gene3D" id="1.10.530.10">
    <property type="match status" value="1"/>
</dbReference>
<dbReference type="PANTHER" id="PTHR30163:SF9">
    <property type="entry name" value="MEMBRANE-BOUND LYTIC MUREIN TRANSGLYCOSYLASE B"/>
    <property type="match status" value="1"/>
</dbReference>
<keyword evidence="4" id="KW-1185">Reference proteome</keyword>
<feature type="domain" description="Transglycosylase SLT" evidence="2">
    <location>
        <begin position="65"/>
        <end position="366"/>
    </location>
</feature>
<dbReference type="Proteomes" id="UP000653343">
    <property type="component" value="Unassembled WGS sequence"/>
</dbReference>
<evidence type="ECO:0000259" key="2">
    <source>
        <dbReference type="Pfam" id="PF13406"/>
    </source>
</evidence>
<evidence type="ECO:0000313" key="4">
    <source>
        <dbReference type="Proteomes" id="UP000653343"/>
    </source>
</evidence>
<feature type="chain" id="PRO_5046262238" description="Transglycosylase SLT domain-containing protein" evidence="1">
    <location>
        <begin position="36"/>
        <end position="375"/>
    </location>
</feature>
<dbReference type="CDD" id="cd13399">
    <property type="entry name" value="Slt35-like"/>
    <property type="match status" value="1"/>
</dbReference>
<comment type="caution">
    <text evidence="3">The sequence shown here is derived from an EMBL/GenBank/DDBJ whole genome shotgun (WGS) entry which is preliminary data.</text>
</comment>
<dbReference type="NCBIfam" id="TIGR02282">
    <property type="entry name" value="MltB"/>
    <property type="match status" value="1"/>
</dbReference>
<reference evidence="4" key="1">
    <citation type="journal article" date="2019" name="Int. J. Syst. Evol. Microbiol.">
        <title>The Global Catalogue of Microorganisms (GCM) 10K type strain sequencing project: providing services to taxonomists for standard genome sequencing and annotation.</title>
        <authorList>
            <consortium name="The Broad Institute Genomics Platform"/>
            <consortium name="The Broad Institute Genome Sequencing Center for Infectious Disease"/>
            <person name="Wu L."/>
            <person name="Ma J."/>
        </authorList>
    </citation>
    <scope>NUCLEOTIDE SEQUENCE [LARGE SCALE GENOMIC DNA]</scope>
    <source>
        <strain evidence="4">KCTC 23917</strain>
    </source>
</reference>